<organism evidence="12 13">
    <name type="scientific">Candidatus Ozemobacter sibiricus</name>
    <dbReference type="NCBI Taxonomy" id="2268124"/>
    <lineage>
        <taxon>Bacteria</taxon>
        <taxon>Candidatus Ozemobacteria</taxon>
        <taxon>Candidatus Ozemobacterales</taxon>
        <taxon>Candidatus Ozemobacteraceae</taxon>
        <taxon>Candidatus Ozemobacter</taxon>
    </lineage>
</organism>
<evidence type="ECO:0000256" key="6">
    <source>
        <dbReference type="ARBA" id="ARBA00022840"/>
    </source>
</evidence>
<gene>
    <name evidence="12" type="ORF">OZSIB_3110</name>
</gene>
<keyword evidence="4" id="KW-0547">Nucleotide-binding</keyword>
<evidence type="ECO:0000256" key="8">
    <source>
        <dbReference type="ARBA" id="ARBA00033408"/>
    </source>
</evidence>
<evidence type="ECO:0000256" key="5">
    <source>
        <dbReference type="ARBA" id="ARBA00022763"/>
    </source>
</evidence>
<sequence>MLTELVLENFLFVREAHLTFGPGLNVITGETGAGKSLLLEGVKLILGKKGKAGLVLPGAAAAKVHAVFDLSRVPGPRAVLDRLGFTNEETPASLVITRTFRPEGSDKIFINGILATSSALKDLGRSLMEIHGQNEHQTLLQPETQRRLLDRTGGDLHARRLLDLRQAWETRQALQRQLDDLEERLQHGSRRLADLEDTLRVLDGLDLRDPGEEEALRHEADRLSHAEAIASALQTGAAALGGSDDQVGAVGLLRRTRDALFDILPHAPDLAPLHGRLESLFYEVEDIDKDLRAAAEAVVFDPERLAWVQNRLGEIHRACRRFGTDPAGLLALREDATREMAELTAPDSTREQLRTALAQAQARYSELATATSSARRQLAIQLQKLVSQAMDGLGFATAKFQVEFRPLDPGPEGAETVEFLVGLNPGTPAGPLRKIASGGELSRVALALKRVLARGDDLPTLLFDEIDAGIGGTTAEAVAASLRELGATKQVLLVTHLHQIAKEGDRHFTVVKSVANDRTEVTINLVQGRDREAEIARMVGRTDDDGRAFARSLLARSPGRTPIKPEKSRTTAKN</sequence>
<accession>A0A367ZQD8</accession>
<dbReference type="EMBL" id="QOQW01000006">
    <property type="protein sequence ID" value="RCK80364.1"/>
    <property type="molecule type" value="Genomic_DNA"/>
</dbReference>
<dbReference type="AlphaFoldDB" id="A0A367ZQD8"/>
<evidence type="ECO:0000256" key="9">
    <source>
        <dbReference type="PIRNR" id="PIRNR003128"/>
    </source>
</evidence>
<dbReference type="PANTHER" id="PTHR11059:SF0">
    <property type="entry name" value="DNA REPAIR PROTEIN RECN"/>
    <property type="match status" value="1"/>
</dbReference>
<feature type="coiled-coil region" evidence="10">
    <location>
        <begin position="164"/>
        <end position="198"/>
    </location>
</feature>
<protein>
    <recommendedName>
        <fullName evidence="3 9">DNA repair protein RecN</fullName>
    </recommendedName>
    <alternativeName>
        <fullName evidence="8 9">Recombination protein N</fullName>
    </alternativeName>
</protein>
<keyword evidence="5 9" id="KW-0227">DNA damage</keyword>
<evidence type="ECO:0000256" key="7">
    <source>
        <dbReference type="ARBA" id="ARBA00023204"/>
    </source>
</evidence>
<dbReference type="PANTHER" id="PTHR11059">
    <property type="entry name" value="DNA REPAIR PROTEIN RECN"/>
    <property type="match status" value="1"/>
</dbReference>
<comment type="similarity">
    <text evidence="2 9">Belongs to the RecN family.</text>
</comment>
<keyword evidence="10" id="KW-0175">Coiled coil</keyword>
<evidence type="ECO:0000256" key="4">
    <source>
        <dbReference type="ARBA" id="ARBA00022741"/>
    </source>
</evidence>
<dbReference type="Proteomes" id="UP000252355">
    <property type="component" value="Unassembled WGS sequence"/>
</dbReference>
<evidence type="ECO:0000256" key="3">
    <source>
        <dbReference type="ARBA" id="ARBA00021315"/>
    </source>
</evidence>
<dbReference type="Pfam" id="PF02463">
    <property type="entry name" value="SMC_N"/>
    <property type="match status" value="1"/>
</dbReference>
<dbReference type="SUPFAM" id="SSF52540">
    <property type="entry name" value="P-loop containing nucleoside triphosphate hydrolases"/>
    <property type="match status" value="1"/>
</dbReference>
<evidence type="ECO:0000256" key="10">
    <source>
        <dbReference type="SAM" id="Coils"/>
    </source>
</evidence>
<keyword evidence="6" id="KW-0067">ATP-binding</keyword>
<dbReference type="NCBIfam" id="TIGR00634">
    <property type="entry name" value="recN"/>
    <property type="match status" value="1"/>
</dbReference>
<reference evidence="12 13" key="1">
    <citation type="submission" date="2018-05" db="EMBL/GenBank/DDBJ databases">
        <title>A metagenomic window into the 2 km-deep terrestrial subsurface aquifer revealed taxonomically and functionally diverse microbial community comprising novel uncultured bacterial lineages.</title>
        <authorList>
            <person name="Kadnikov V.V."/>
            <person name="Mardanov A.V."/>
            <person name="Beletsky A.V."/>
            <person name="Banks D."/>
            <person name="Pimenov N.V."/>
            <person name="Frank Y.A."/>
            <person name="Karnachuk O.V."/>
            <person name="Ravin N.V."/>
        </authorList>
    </citation>
    <scope>NUCLEOTIDE SEQUENCE [LARGE SCALE GENOMIC DNA]</scope>
    <source>
        <strain evidence="12">BY5</strain>
    </source>
</reference>
<feature type="domain" description="RecF/RecN/SMC N-terminal" evidence="11">
    <location>
        <begin position="1"/>
        <end position="512"/>
    </location>
</feature>
<dbReference type="InterPro" id="IPR003395">
    <property type="entry name" value="RecF/RecN/SMC_N"/>
</dbReference>
<dbReference type="Gene3D" id="3.40.50.300">
    <property type="entry name" value="P-loop containing nucleotide triphosphate hydrolases"/>
    <property type="match status" value="2"/>
</dbReference>
<comment type="caution">
    <text evidence="12">The sequence shown here is derived from an EMBL/GenBank/DDBJ whole genome shotgun (WGS) entry which is preliminary data.</text>
</comment>
<evidence type="ECO:0000256" key="1">
    <source>
        <dbReference type="ARBA" id="ARBA00003618"/>
    </source>
</evidence>
<name>A0A367ZQD8_9BACT</name>
<evidence type="ECO:0000313" key="12">
    <source>
        <dbReference type="EMBL" id="RCK80364.1"/>
    </source>
</evidence>
<evidence type="ECO:0000259" key="11">
    <source>
        <dbReference type="Pfam" id="PF02463"/>
    </source>
</evidence>
<dbReference type="GO" id="GO:0006281">
    <property type="term" value="P:DNA repair"/>
    <property type="evidence" value="ECO:0007669"/>
    <property type="project" value="UniProtKB-KW"/>
</dbReference>
<dbReference type="GO" id="GO:0005524">
    <property type="term" value="F:ATP binding"/>
    <property type="evidence" value="ECO:0007669"/>
    <property type="project" value="UniProtKB-KW"/>
</dbReference>
<dbReference type="GO" id="GO:0006310">
    <property type="term" value="P:DNA recombination"/>
    <property type="evidence" value="ECO:0007669"/>
    <property type="project" value="InterPro"/>
</dbReference>
<evidence type="ECO:0000313" key="13">
    <source>
        <dbReference type="Proteomes" id="UP000252355"/>
    </source>
</evidence>
<dbReference type="CDD" id="cd03241">
    <property type="entry name" value="ABC_RecN"/>
    <property type="match status" value="1"/>
</dbReference>
<comment type="function">
    <text evidence="1 9">May be involved in recombinational repair of damaged DNA.</text>
</comment>
<dbReference type="GO" id="GO:0009432">
    <property type="term" value="P:SOS response"/>
    <property type="evidence" value="ECO:0007669"/>
    <property type="project" value="TreeGrafter"/>
</dbReference>
<dbReference type="PIRSF" id="PIRSF003128">
    <property type="entry name" value="RecN"/>
    <property type="match status" value="1"/>
</dbReference>
<dbReference type="InterPro" id="IPR027417">
    <property type="entry name" value="P-loop_NTPase"/>
</dbReference>
<dbReference type="GO" id="GO:0043590">
    <property type="term" value="C:bacterial nucleoid"/>
    <property type="evidence" value="ECO:0007669"/>
    <property type="project" value="TreeGrafter"/>
</dbReference>
<evidence type="ECO:0000256" key="2">
    <source>
        <dbReference type="ARBA" id="ARBA00009441"/>
    </source>
</evidence>
<keyword evidence="7 9" id="KW-0234">DNA repair</keyword>
<dbReference type="InterPro" id="IPR004604">
    <property type="entry name" value="DNA_recomb/repair_RecN"/>
</dbReference>
<proteinExistence type="inferred from homology"/>